<dbReference type="EMBL" id="CAXITT010000444">
    <property type="protein sequence ID" value="CAL1541641.1"/>
    <property type="molecule type" value="Genomic_DNA"/>
</dbReference>
<dbReference type="Proteomes" id="UP001497497">
    <property type="component" value="Unassembled WGS sequence"/>
</dbReference>
<accession>A0AAV2I611</accession>
<evidence type="ECO:0000313" key="2">
    <source>
        <dbReference type="Proteomes" id="UP001497497"/>
    </source>
</evidence>
<dbReference type="AlphaFoldDB" id="A0AAV2I611"/>
<protein>
    <submittedName>
        <fullName evidence="1">Uncharacterized protein</fullName>
    </submittedName>
</protein>
<keyword evidence="2" id="KW-1185">Reference proteome</keyword>
<sequence>MDMGHLYHDSYFSSLAIELAVKEKLKTREVNAREDRALEQTGRSFDKAKSICEKNTTFERWKVGQSLQRIWERTPGLDNSLKVEKARVEALERNILGRRDYGQSLDAASKSSHVPR</sequence>
<reference evidence="1 2" key="1">
    <citation type="submission" date="2024-04" db="EMBL/GenBank/DDBJ databases">
        <authorList>
            <consortium name="Genoscope - CEA"/>
            <person name="William W."/>
        </authorList>
    </citation>
    <scope>NUCLEOTIDE SEQUENCE [LARGE SCALE GENOMIC DNA]</scope>
</reference>
<proteinExistence type="predicted"/>
<gene>
    <name evidence="1" type="ORF">GSLYS_00015247001</name>
</gene>
<evidence type="ECO:0000313" key="1">
    <source>
        <dbReference type="EMBL" id="CAL1541641.1"/>
    </source>
</evidence>
<organism evidence="1 2">
    <name type="scientific">Lymnaea stagnalis</name>
    <name type="common">Great pond snail</name>
    <name type="synonym">Helix stagnalis</name>
    <dbReference type="NCBI Taxonomy" id="6523"/>
    <lineage>
        <taxon>Eukaryota</taxon>
        <taxon>Metazoa</taxon>
        <taxon>Spiralia</taxon>
        <taxon>Lophotrochozoa</taxon>
        <taxon>Mollusca</taxon>
        <taxon>Gastropoda</taxon>
        <taxon>Heterobranchia</taxon>
        <taxon>Euthyneura</taxon>
        <taxon>Panpulmonata</taxon>
        <taxon>Hygrophila</taxon>
        <taxon>Lymnaeoidea</taxon>
        <taxon>Lymnaeidae</taxon>
        <taxon>Lymnaea</taxon>
    </lineage>
</organism>
<comment type="caution">
    <text evidence="1">The sequence shown here is derived from an EMBL/GenBank/DDBJ whole genome shotgun (WGS) entry which is preliminary data.</text>
</comment>
<name>A0AAV2I611_LYMST</name>